<dbReference type="InterPro" id="IPR015943">
    <property type="entry name" value="WD40/YVTN_repeat-like_dom_sf"/>
</dbReference>
<dbReference type="GO" id="GO:0006364">
    <property type="term" value="P:rRNA processing"/>
    <property type="evidence" value="ECO:0007669"/>
    <property type="project" value="TreeGrafter"/>
</dbReference>
<name>A0A8S4MVA2_OWEFU</name>
<dbReference type="PRINTS" id="PR00320">
    <property type="entry name" value="GPROTEINBRPT"/>
</dbReference>
<dbReference type="Gene3D" id="2.130.10.10">
    <property type="entry name" value="YVTN repeat-like/Quinoprotein amine dehydrogenase"/>
    <property type="match status" value="3"/>
</dbReference>
<comment type="caution">
    <text evidence="4">The sequence shown here is derived from an EMBL/GenBank/DDBJ whole genome shotgun (WGS) entry which is preliminary data.</text>
</comment>
<sequence length="433" mass="47556">MAPSGEILITSESTGQLWNTCIWDPYSGTTIATFKGGSSAPRSLALLGGQYVIAAIANKPLIHMWPLQKMDQHDVKMIAPGKISTLCVSPDGKYCVAAVTEKIYIWEVCSGNLLISISRHYQAVTCLKFTNDGSHFISAGDDNLVLVWSLPDVLNQQSNGQSVEPKHVWMKHSLPVTDVCVGCGGPQTRVATVSLDHTCKLWDIISGEMLFNITFDTSLTSVVLDSAESTLFVGCSNGHIYQVSLFEKPVHFKRHNQSDGDYISFNRHSKEVSCLDISLDGSLLVSGSQDGNVKIWDISSKQCIRTIPHKGPIVNALIVPTPGALLGDAKPNLPVQPFKRQLFIPEPSIRHTIPVRIQGNIEDSQCNDDDTSLIEEYMVAMNDKDDVSTERGKTTNGSEIIELRKELERIKKINAELYKFSVAEILNNQNGTG</sequence>
<dbReference type="PROSITE" id="PS50294">
    <property type="entry name" value="WD_REPEATS_REGION"/>
    <property type="match status" value="2"/>
</dbReference>
<keyword evidence="2" id="KW-0677">Repeat</keyword>
<dbReference type="PROSITE" id="PS00678">
    <property type="entry name" value="WD_REPEATS_1"/>
    <property type="match status" value="1"/>
</dbReference>
<keyword evidence="1 3" id="KW-0853">WD repeat</keyword>
<dbReference type="AlphaFoldDB" id="A0A8S4MVA2"/>
<dbReference type="PANTHER" id="PTHR18763:SF0">
    <property type="entry name" value="WD REPEAT-CONTAINING PROTEIN 18"/>
    <property type="match status" value="1"/>
</dbReference>
<organism evidence="4 5">
    <name type="scientific">Owenia fusiformis</name>
    <name type="common">Polychaete worm</name>
    <dbReference type="NCBI Taxonomy" id="6347"/>
    <lineage>
        <taxon>Eukaryota</taxon>
        <taxon>Metazoa</taxon>
        <taxon>Spiralia</taxon>
        <taxon>Lophotrochozoa</taxon>
        <taxon>Annelida</taxon>
        <taxon>Polychaeta</taxon>
        <taxon>Sedentaria</taxon>
        <taxon>Canalipalpata</taxon>
        <taxon>Sabellida</taxon>
        <taxon>Oweniida</taxon>
        <taxon>Oweniidae</taxon>
        <taxon>Owenia</taxon>
    </lineage>
</organism>
<dbReference type="PANTHER" id="PTHR18763">
    <property type="entry name" value="WD-REPEAT PROTEIN 18"/>
    <property type="match status" value="1"/>
</dbReference>
<dbReference type="PROSITE" id="PS50082">
    <property type="entry name" value="WD_REPEATS_2"/>
    <property type="match status" value="2"/>
</dbReference>
<evidence type="ECO:0000256" key="1">
    <source>
        <dbReference type="ARBA" id="ARBA00022574"/>
    </source>
</evidence>
<keyword evidence="5" id="KW-1185">Reference proteome</keyword>
<dbReference type="InterPro" id="IPR001680">
    <property type="entry name" value="WD40_rpt"/>
</dbReference>
<dbReference type="InterPro" id="IPR011047">
    <property type="entry name" value="Quinoprotein_ADH-like_sf"/>
</dbReference>
<accession>A0A8S4MVA2</accession>
<dbReference type="EMBL" id="CAIIXF020000001">
    <property type="protein sequence ID" value="CAH1772552.1"/>
    <property type="molecule type" value="Genomic_DNA"/>
</dbReference>
<evidence type="ECO:0000313" key="5">
    <source>
        <dbReference type="Proteomes" id="UP000749559"/>
    </source>
</evidence>
<dbReference type="InterPro" id="IPR019775">
    <property type="entry name" value="WD40_repeat_CS"/>
</dbReference>
<reference evidence="4" key="1">
    <citation type="submission" date="2022-03" db="EMBL/GenBank/DDBJ databases">
        <authorList>
            <person name="Martin C."/>
        </authorList>
    </citation>
    <scope>NUCLEOTIDE SEQUENCE</scope>
</reference>
<dbReference type="InterPro" id="IPR020472">
    <property type="entry name" value="WD40_PAC1"/>
</dbReference>
<dbReference type="OrthoDB" id="756370at2759"/>
<evidence type="ECO:0000256" key="2">
    <source>
        <dbReference type="ARBA" id="ARBA00022737"/>
    </source>
</evidence>
<dbReference type="GO" id="GO:0006261">
    <property type="term" value="P:DNA-templated DNA replication"/>
    <property type="evidence" value="ECO:0007669"/>
    <property type="project" value="TreeGrafter"/>
</dbReference>
<feature type="repeat" description="WD" evidence="3">
    <location>
        <begin position="265"/>
        <end position="306"/>
    </location>
</feature>
<dbReference type="SUPFAM" id="SSF50998">
    <property type="entry name" value="Quinoprotein alcohol dehydrogenase-like"/>
    <property type="match status" value="1"/>
</dbReference>
<dbReference type="GO" id="GO:0120330">
    <property type="term" value="C:rixosome complex"/>
    <property type="evidence" value="ECO:0007669"/>
    <property type="project" value="TreeGrafter"/>
</dbReference>
<protein>
    <recommendedName>
        <fullName evidence="6">WD repeat-containing protein 18</fullName>
    </recommendedName>
</protein>
<gene>
    <name evidence="4" type="ORF">OFUS_LOCUS300</name>
</gene>
<dbReference type="InterPro" id="IPR045227">
    <property type="entry name" value="WDR18/Ipi3/RID3"/>
</dbReference>
<evidence type="ECO:0008006" key="6">
    <source>
        <dbReference type="Google" id="ProtNLM"/>
    </source>
</evidence>
<dbReference type="GO" id="GO:0005656">
    <property type="term" value="C:nuclear pre-replicative complex"/>
    <property type="evidence" value="ECO:0007669"/>
    <property type="project" value="TreeGrafter"/>
</dbReference>
<dbReference type="Pfam" id="PF00400">
    <property type="entry name" value="WD40"/>
    <property type="match status" value="3"/>
</dbReference>
<dbReference type="Proteomes" id="UP000749559">
    <property type="component" value="Unassembled WGS sequence"/>
</dbReference>
<dbReference type="SMART" id="SM00320">
    <property type="entry name" value="WD40"/>
    <property type="match status" value="6"/>
</dbReference>
<feature type="repeat" description="WD" evidence="3">
    <location>
        <begin position="117"/>
        <end position="150"/>
    </location>
</feature>
<evidence type="ECO:0000256" key="3">
    <source>
        <dbReference type="PROSITE-ProRule" id="PRU00221"/>
    </source>
</evidence>
<evidence type="ECO:0000313" key="4">
    <source>
        <dbReference type="EMBL" id="CAH1772552.1"/>
    </source>
</evidence>
<proteinExistence type="predicted"/>